<feature type="domain" description="AN1-type" evidence="9">
    <location>
        <begin position="98"/>
        <end position="148"/>
    </location>
</feature>
<dbReference type="PROSITE" id="PS50970">
    <property type="entry name" value="HCY"/>
    <property type="match status" value="1"/>
</dbReference>
<dbReference type="Pfam" id="PF01428">
    <property type="entry name" value="zf-AN1"/>
    <property type="match status" value="2"/>
</dbReference>
<evidence type="ECO:0000256" key="1">
    <source>
        <dbReference type="ARBA" id="ARBA00022603"/>
    </source>
</evidence>
<feature type="binding site" evidence="6">
    <location>
        <position position="499"/>
    </location>
    <ligand>
        <name>Zn(2+)</name>
        <dbReference type="ChEBI" id="CHEBI:29105"/>
    </ligand>
</feature>
<dbReference type="EMBL" id="CAJNNW010034846">
    <property type="protein sequence ID" value="CAE8724112.1"/>
    <property type="molecule type" value="Genomic_DNA"/>
</dbReference>
<evidence type="ECO:0000313" key="11">
    <source>
        <dbReference type="Proteomes" id="UP000626109"/>
    </source>
</evidence>
<dbReference type="InterPro" id="IPR036589">
    <property type="entry name" value="HCY_dom_sf"/>
</dbReference>
<comment type="cofactor">
    <cofactor evidence="6">
        <name>Zn(2+)</name>
        <dbReference type="ChEBI" id="CHEBI:29105"/>
    </cofactor>
</comment>
<reference evidence="10" key="1">
    <citation type="submission" date="2021-02" db="EMBL/GenBank/DDBJ databases">
        <authorList>
            <person name="Dougan E. K."/>
            <person name="Rhodes N."/>
            <person name="Thang M."/>
            <person name="Chan C."/>
        </authorList>
    </citation>
    <scope>NUCLEOTIDE SEQUENCE</scope>
</reference>
<dbReference type="Gene3D" id="3.20.20.330">
    <property type="entry name" value="Homocysteine-binding-like domain"/>
    <property type="match status" value="1"/>
</dbReference>
<dbReference type="Proteomes" id="UP000626109">
    <property type="component" value="Unassembled WGS sequence"/>
</dbReference>
<evidence type="ECO:0000256" key="7">
    <source>
        <dbReference type="PROSITE-ProRule" id="PRU00449"/>
    </source>
</evidence>
<dbReference type="PROSITE" id="PS51039">
    <property type="entry name" value="ZF_AN1"/>
    <property type="match status" value="2"/>
</dbReference>
<proteinExistence type="predicted"/>
<evidence type="ECO:0000256" key="6">
    <source>
        <dbReference type="PROSITE-ProRule" id="PRU00333"/>
    </source>
</evidence>
<dbReference type="SMART" id="SM00154">
    <property type="entry name" value="ZnF_AN1"/>
    <property type="match status" value="2"/>
</dbReference>
<name>A0A813LAU7_POLGL</name>
<keyword evidence="5 6" id="KW-0862">Zinc</keyword>
<keyword evidence="2 6" id="KW-0808">Transferase</keyword>
<evidence type="ECO:0000256" key="3">
    <source>
        <dbReference type="ARBA" id="ARBA00022723"/>
    </source>
</evidence>
<dbReference type="GO" id="GO:0008270">
    <property type="term" value="F:zinc ion binding"/>
    <property type="evidence" value="ECO:0007669"/>
    <property type="project" value="UniProtKB-KW"/>
</dbReference>
<dbReference type="SUPFAM" id="SSF118310">
    <property type="entry name" value="AN1-like Zinc finger"/>
    <property type="match status" value="2"/>
</dbReference>
<keyword evidence="1 6" id="KW-0489">Methyltransferase</keyword>
<sequence length="513" mass="56048">DAEGYEIVGARCFLETCQVHDFLPFTCALCRHQFCQTHAEASSHDCKQVTCSKGILAAPCPVCGVTVKWDDADSTEEEAMRAHVAQPGACSQVPGSAEAAAALCPVQGCKAKLGPMSSFVCSDCKARVCMKHRFPEDHACSRSKDQWLARLGTPSSTKLLDGSTGYVLLEKGLPEDDLFRQIWSARALVEKKYHSLVKQTHESYLKLGAKYITTNSYATQPTWYEATFGTEEGRRVMAAAMDEESSAEVLELVGSIGPLGLMCAHAKLSAQLAVESRHEFWDALEAKGEAFFLDNYKDLAKALLEGGADCLVLETMNCWEEAELALRAIRELMAELAGTRSQQKQDVIVSLEGSLRGKDLKPQPHLAPAWVRKVLEFDLGPTARLRGVGFNCAPPEDILESLEHLSTEGVLAELETRDILVMVYANLHERDIYDEGFEMPSVQSPQRPEARKVTRRGDLIETAALATADEQTTIPCAGYVKFGRKITRDFGVKILGGCCGCGPQGIAAIAQHV</sequence>
<evidence type="ECO:0000259" key="8">
    <source>
        <dbReference type="PROSITE" id="PS50970"/>
    </source>
</evidence>
<keyword evidence="3 6" id="KW-0479">Metal-binding</keyword>
<dbReference type="InterPro" id="IPR035896">
    <property type="entry name" value="AN1-like_Znf"/>
</dbReference>
<dbReference type="InterPro" id="IPR003726">
    <property type="entry name" value="HCY_dom"/>
</dbReference>
<dbReference type="Gene3D" id="4.10.1110.10">
    <property type="entry name" value="AN1-like Zinc finger"/>
    <property type="match status" value="2"/>
</dbReference>
<dbReference type="PANTHER" id="PTHR11103">
    <property type="entry name" value="SLR1189 PROTEIN"/>
    <property type="match status" value="1"/>
</dbReference>
<feature type="binding site" evidence="6">
    <location>
        <position position="498"/>
    </location>
    <ligand>
        <name>Zn(2+)</name>
        <dbReference type="ChEBI" id="CHEBI:29105"/>
    </ligand>
</feature>
<accession>A0A813LAU7</accession>
<dbReference type="InterPro" id="IPR000058">
    <property type="entry name" value="Znf_AN1"/>
</dbReference>
<dbReference type="Pfam" id="PF02574">
    <property type="entry name" value="S-methyl_trans"/>
    <property type="match status" value="1"/>
</dbReference>
<evidence type="ECO:0000256" key="5">
    <source>
        <dbReference type="ARBA" id="ARBA00022833"/>
    </source>
</evidence>
<evidence type="ECO:0000259" key="9">
    <source>
        <dbReference type="PROSITE" id="PS51039"/>
    </source>
</evidence>
<evidence type="ECO:0000256" key="4">
    <source>
        <dbReference type="ARBA" id="ARBA00022771"/>
    </source>
</evidence>
<dbReference type="GO" id="GO:0032259">
    <property type="term" value="P:methylation"/>
    <property type="evidence" value="ECO:0007669"/>
    <property type="project" value="UniProtKB-KW"/>
</dbReference>
<keyword evidence="4 7" id="KW-0863">Zinc-finger</keyword>
<protein>
    <submittedName>
        <fullName evidence="10">Uncharacterized protein</fullName>
    </submittedName>
</protein>
<feature type="domain" description="AN1-type" evidence="9">
    <location>
        <begin position="6"/>
        <end position="54"/>
    </location>
</feature>
<gene>
    <name evidence="10" type="ORF">PGLA2088_LOCUS43556</name>
</gene>
<evidence type="ECO:0000313" key="10">
    <source>
        <dbReference type="EMBL" id="CAE8724112.1"/>
    </source>
</evidence>
<organism evidence="10 11">
    <name type="scientific">Polarella glacialis</name>
    <name type="common">Dinoflagellate</name>
    <dbReference type="NCBI Taxonomy" id="89957"/>
    <lineage>
        <taxon>Eukaryota</taxon>
        <taxon>Sar</taxon>
        <taxon>Alveolata</taxon>
        <taxon>Dinophyceae</taxon>
        <taxon>Suessiales</taxon>
        <taxon>Suessiaceae</taxon>
        <taxon>Polarella</taxon>
    </lineage>
</organism>
<dbReference type="GO" id="GO:0008168">
    <property type="term" value="F:methyltransferase activity"/>
    <property type="evidence" value="ECO:0007669"/>
    <property type="project" value="UniProtKB-UniRule"/>
</dbReference>
<dbReference type="PANTHER" id="PTHR11103:SF18">
    <property type="entry name" value="SLR1189 PROTEIN"/>
    <property type="match status" value="1"/>
</dbReference>
<dbReference type="AlphaFoldDB" id="A0A813LAU7"/>
<feature type="non-terminal residue" evidence="10">
    <location>
        <position position="1"/>
    </location>
</feature>
<feature type="binding site" evidence="6">
    <location>
        <position position="392"/>
    </location>
    <ligand>
        <name>Zn(2+)</name>
        <dbReference type="ChEBI" id="CHEBI:29105"/>
    </ligand>
</feature>
<feature type="domain" description="Hcy-binding" evidence="8">
    <location>
        <begin position="146"/>
        <end position="513"/>
    </location>
</feature>
<comment type="caution">
    <text evidence="10">The sequence shown here is derived from an EMBL/GenBank/DDBJ whole genome shotgun (WGS) entry which is preliminary data.</text>
</comment>
<dbReference type="SUPFAM" id="SSF82282">
    <property type="entry name" value="Homocysteine S-methyltransferase"/>
    <property type="match status" value="1"/>
</dbReference>
<evidence type="ECO:0000256" key="2">
    <source>
        <dbReference type="ARBA" id="ARBA00022679"/>
    </source>
</evidence>